<feature type="compositionally biased region" description="Low complexity" evidence="2">
    <location>
        <begin position="124"/>
        <end position="137"/>
    </location>
</feature>
<feature type="compositionally biased region" description="Basic residues" evidence="2">
    <location>
        <begin position="110"/>
        <end position="123"/>
    </location>
</feature>
<dbReference type="EMBL" id="MSZS01000013">
    <property type="protein sequence ID" value="PKX88564.1"/>
    <property type="molecule type" value="Genomic_DNA"/>
</dbReference>
<dbReference type="OrthoDB" id="412788at2759"/>
<dbReference type="NCBIfam" id="NF041278">
    <property type="entry name" value="CmcJ_NvfI_EfuI"/>
    <property type="match status" value="1"/>
</dbReference>
<name>A0A2I1BT98_ASPN1</name>
<comment type="similarity">
    <text evidence="1">Belongs to the asaB hydroxylase/desaturase family.</text>
</comment>
<dbReference type="STRING" id="1392255.A0A2I1BT98"/>
<comment type="caution">
    <text evidence="3">The sequence shown here is derived from an EMBL/GenBank/DDBJ whole genome shotgun (WGS) entry which is preliminary data.</text>
</comment>
<evidence type="ECO:0000256" key="2">
    <source>
        <dbReference type="SAM" id="MobiDB-lite"/>
    </source>
</evidence>
<feature type="compositionally biased region" description="Basic and acidic residues" evidence="2">
    <location>
        <begin position="167"/>
        <end position="177"/>
    </location>
</feature>
<dbReference type="GeneID" id="36537953"/>
<dbReference type="RefSeq" id="XP_024677159.1">
    <property type="nucleotide sequence ID" value="XM_024830626.1"/>
</dbReference>
<feature type="compositionally biased region" description="Basic residues" evidence="2">
    <location>
        <begin position="140"/>
        <end position="154"/>
    </location>
</feature>
<feature type="compositionally biased region" description="Basic residues" evidence="2">
    <location>
        <begin position="87"/>
        <end position="102"/>
    </location>
</feature>
<dbReference type="PANTHER" id="PTHR34598">
    <property type="entry name" value="BLL6449 PROTEIN"/>
    <property type="match status" value="1"/>
</dbReference>
<dbReference type="GO" id="GO:0016491">
    <property type="term" value="F:oxidoreductase activity"/>
    <property type="evidence" value="ECO:0007669"/>
    <property type="project" value="InterPro"/>
</dbReference>
<gene>
    <name evidence="3" type="ORF">P174DRAFT_473196</name>
</gene>
<reference evidence="4" key="1">
    <citation type="journal article" date="2018" name="Proc. Natl. Acad. Sci. U.S.A.">
        <title>Linking secondary metabolites to gene clusters through genome sequencing of six diverse Aspergillus species.</title>
        <authorList>
            <person name="Kaerboelling I."/>
            <person name="Vesth T.C."/>
            <person name="Frisvad J.C."/>
            <person name="Nybo J.L."/>
            <person name="Theobald S."/>
            <person name="Kuo A."/>
            <person name="Bowyer P."/>
            <person name="Matsuda Y."/>
            <person name="Mondo S."/>
            <person name="Lyhne E.K."/>
            <person name="Kogle M.E."/>
            <person name="Clum A."/>
            <person name="Lipzen A."/>
            <person name="Salamov A."/>
            <person name="Ngan C.Y."/>
            <person name="Daum C."/>
            <person name="Chiniquy J."/>
            <person name="Barry K."/>
            <person name="LaButti K."/>
            <person name="Haridas S."/>
            <person name="Simmons B.A."/>
            <person name="Magnuson J.K."/>
            <person name="Mortensen U.H."/>
            <person name="Larsen T.O."/>
            <person name="Grigoriev I.V."/>
            <person name="Baker S.E."/>
            <person name="Andersen M.R."/>
        </authorList>
    </citation>
    <scope>NUCLEOTIDE SEQUENCE [LARGE SCALE GENOMIC DNA]</scope>
    <source>
        <strain evidence="4">IBT 16806</strain>
    </source>
</reference>
<dbReference type="VEuPathDB" id="FungiDB:P174DRAFT_473196"/>
<dbReference type="AlphaFoldDB" id="A0A2I1BT98"/>
<proteinExistence type="inferred from homology"/>
<dbReference type="InterPro" id="IPR044053">
    <property type="entry name" value="AsaB-like"/>
</dbReference>
<sequence>MPQDDTAVCTVYKGRMCVAEQQHHRILLLLPPPPPTSIPSPAARRRRINLLRAPSRRIYTLQLCGISTCRRPTPQLRRASTQSLPNRHPRPRSRLHPRHTRRPSPPTHPHINHLLHLRLRRRSPTPLLPRSRAAAEAAHPRRSAYHPLRPHHPQTRPQRPRQPVNKAHVDQTRKAAQDRVRLHVTDPDEAERIISQGVRYRIVNVWRPLNGRVESAPLAFAAALSVDNEHDLVAVEHRYPHRTGETMAVKYNPNQRWMYLSGMENDERLLLKCSDSLAAAQAEAGQGDGIAERVPHSAFWDPRTREGAKPRESIEVRALVIG</sequence>
<feature type="region of interest" description="Disordered" evidence="2">
    <location>
        <begin position="72"/>
        <end position="177"/>
    </location>
</feature>
<dbReference type="PANTHER" id="PTHR34598:SF1">
    <property type="entry name" value="PUTATIVE (AFU_ORTHOLOGUE AFUA_3G13140)-RELATED"/>
    <property type="match status" value="1"/>
</dbReference>
<dbReference type="Proteomes" id="UP000234474">
    <property type="component" value="Unassembled WGS sequence"/>
</dbReference>
<organism evidence="3 4">
    <name type="scientific">Aspergillus novofumigatus (strain IBT 16806)</name>
    <dbReference type="NCBI Taxonomy" id="1392255"/>
    <lineage>
        <taxon>Eukaryota</taxon>
        <taxon>Fungi</taxon>
        <taxon>Dikarya</taxon>
        <taxon>Ascomycota</taxon>
        <taxon>Pezizomycotina</taxon>
        <taxon>Eurotiomycetes</taxon>
        <taxon>Eurotiomycetidae</taxon>
        <taxon>Eurotiales</taxon>
        <taxon>Aspergillaceae</taxon>
        <taxon>Aspergillus</taxon>
        <taxon>Aspergillus subgen. Fumigati</taxon>
    </lineage>
</organism>
<keyword evidence="4" id="KW-1185">Reference proteome</keyword>
<evidence type="ECO:0000313" key="4">
    <source>
        <dbReference type="Proteomes" id="UP000234474"/>
    </source>
</evidence>
<protein>
    <submittedName>
        <fullName evidence="3">Uncharacterized protein</fullName>
    </submittedName>
</protein>
<accession>A0A2I1BT98</accession>
<evidence type="ECO:0000256" key="1">
    <source>
        <dbReference type="ARBA" id="ARBA00023604"/>
    </source>
</evidence>
<evidence type="ECO:0000313" key="3">
    <source>
        <dbReference type="EMBL" id="PKX88564.1"/>
    </source>
</evidence>
<dbReference type="OMA" id="PTHPHIN"/>